<proteinExistence type="predicted"/>
<name>A0A2P7MZ72_9CYAN</name>
<gene>
    <name evidence="2" type="ORF">C7K55_03515</name>
</gene>
<dbReference type="InterPro" id="IPR005119">
    <property type="entry name" value="LysR_subst-bd"/>
</dbReference>
<feature type="domain" description="LysR substrate-binding" evidence="1">
    <location>
        <begin position="116"/>
        <end position="275"/>
    </location>
</feature>
<accession>A0A2P7MZ72</accession>
<evidence type="ECO:0000259" key="1">
    <source>
        <dbReference type="Pfam" id="PF03466"/>
    </source>
</evidence>
<keyword evidence="3" id="KW-1185">Reference proteome</keyword>
<sequence length="292" mass="32785">MIDLDALTALDALQWLRTIEEVSKRFGLSQATVSRQSRRCLDLFGLDLQRIEGEWNTVGDATILALERCVHQVARWQGRRPLRLEATYWSGPLLCTPVPDNWILGLANIVGVPRNFQLVRERIVDVCLTGLPDCPPAGDPELTSITLSKMPVFFVARPGHPLINQAQLSFDDIAQYPTLGLPPGSYPRVEACLKKLGFWNDHVRMFRYKRENWEGKTEAELTIGYATSLSMEISGGDLVKLPLELPFASGEVLVCRRDFIDHPRLQSLQALLLSRLAGLAERYGDIQLIGNH</sequence>
<protein>
    <recommendedName>
        <fullName evidence="1">LysR substrate-binding domain-containing protein</fullName>
    </recommendedName>
</protein>
<dbReference type="Pfam" id="PF03466">
    <property type="entry name" value="LysR_substrate"/>
    <property type="match status" value="1"/>
</dbReference>
<organism evidence="2 3">
    <name type="scientific">Cyanobium usitatum str. Tous</name>
    <dbReference type="NCBI Taxonomy" id="2116684"/>
    <lineage>
        <taxon>Bacteria</taxon>
        <taxon>Bacillati</taxon>
        <taxon>Cyanobacteriota</taxon>
        <taxon>Cyanophyceae</taxon>
        <taxon>Synechococcales</taxon>
        <taxon>Prochlorococcaceae</taxon>
        <taxon>Cyanobium</taxon>
    </lineage>
</organism>
<dbReference type="CDD" id="cd05466">
    <property type="entry name" value="PBP2_LTTR_substrate"/>
    <property type="match status" value="1"/>
</dbReference>
<dbReference type="SUPFAM" id="SSF53850">
    <property type="entry name" value="Periplasmic binding protein-like II"/>
    <property type="match status" value="1"/>
</dbReference>
<evidence type="ECO:0000313" key="3">
    <source>
        <dbReference type="Proteomes" id="UP000243002"/>
    </source>
</evidence>
<comment type="caution">
    <text evidence="2">The sequence shown here is derived from an EMBL/GenBank/DDBJ whole genome shotgun (WGS) entry which is preliminary data.</text>
</comment>
<dbReference type="EMBL" id="PXXO01000003">
    <property type="protein sequence ID" value="PSJ06526.1"/>
    <property type="molecule type" value="Genomic_DNA"/>
</dbReference>
<dbReference type="OrthoDB" id="561720at2"/>
<reference evidence="2 3" key="1">
    <citation type="journal article" date="2018" name="Environ. Microbiol.">
        <title>Ecological and genomic features of two widespread freshwater picocyanobacteria.</title>
        <authorList>
            <person name="Cabello-Yeves P.J."/>
            <person name="Picazo A."/>
            <person name="Camacho A."/>
            <person name="Callieri C."/>
            <person name="Rosselli R."/>
            <person name="Roda-Garcia J.J."/>
            <person name="Coutinho F.H."/>
            <person name="Rodriguez-Valera F."/>
        </authorList>
    </citation>
    <scope>NUCLEOTIDE SEQUENCE [LARGE SCALE GENOMIC DNA]</scope>
    <source>
        <strain evidence="2 3">Tous</strain>
    </source>
</reference>
<evidence type="ECO:0000313" key="2">
    <source>
        <dbReference type="EMBL" id="PSJ06526.1"/>
    </source>
</evidence>
<dbReference type="Proteomes" id="UP000243002">
    <property type="component" value="Unassembled WGS sequence"/>
</dbReference>
<dbReference type="Gene3D" id="3.40.190.290">
    <property type="match status" value="1"/>
</dbReference>
<dbReference type="AlphaFoldDB" id="A0A2P7MZ72"/>